<dbReference type="SUPFAM" id="SSF46894">
    <property type="entry name" value="C-terminal effector domain of the bipartite response regulators"/>
    <property type="match status" value="1"/>
</dbReference>
<dbReference type="SMART" id="SM00421">
    <property type="entry name" value="HTH_LUXR"/>
    <property type="match status" value="1"/>
</dbReference>
<dbReference type="SUPFAM" id="SSF48452">
    <property type="entry name" value="TPR-like"/>
    <property type="match status" value="1"/>
</dbReference>
<dbReference type="EMBL" id="CP151657">
    <property type="protein sequence ID" value="WZP14660.1"/>
    <property type="molecule type" value="Genomic_DNA"/>
</dbReference>
<dbReference type="InterPro" id="IPR036388">
    <property type="entry name" value="WH-like_DNA-bd_sf"/>
</dbReference>
<gene>
    <name evidence="4" type="ORF">AAE021_10650</name>
</gene>
<dbReference type="Proteomes" id="UP001448858">
    <property type="component" value="Chromosome"/>
</dbReference>
<protein>
    <submittedName>
        <fullName evidence="4">AAA family ATPase</fullName>
    </submittedName>
</protein>
<dbReference type="Gene3D" id="1.10.10.10">
    <property type="entry name" value="Winged helix-like DNA-binding domain superfamily/Winged helix DNA-binding domain"/>
    <property type="match status" value="1"/>
</dbReference>
<dbReference type="Gene3D" id="1.25.40.10">
    <property type="entry name" value="Tetratricopeptide repeat domain"/>
    <property type="match status" value="1"/>
</dbReference>
<dbReference type="Pfam" id="PF00196">
    <property type="entry name" value="GerE"/>
    <property type="match status" value="1"/>
</dbReference>
<dbReference type="Gene3D" id="3.40.50.300">
    <property type="entry name" value="P-loop containing nucleotide triphosphate hydrolases"/>
    <property type="match status" value="1"/>
</dbReference>
<dbReference type="PROSITE" id="PS00622">
    <property type="entry name" value="HTH_LUXR_1"/>
    <property type="match status" value="1"/>
</dbReference>
<keyword evidence="1" id="KW-0547">Nucleotide-binding</keyword>
<evidence type="ECO:0000256" key="1">
    <source>
        <dbReference type="ARBA" id="ARBA00022741"/>
    </source>
</evidence>
<keyword evidence="2" id="KW-0067">ATP-binding</keyword>
<dbReference type="PROSITE" id="PS50043">
    <property type="entry name" value="HTH_LUXR_2"/>
    <property type="match status" value="1"/>
</dbReference>
<dbReference type="InterPro" id="IPR016032">
    <property type="entry name" value="Sig_transdc_resp-reg_C-effctor"/>
</dbReference>
<proteinExistence type="predicted"/>
<dbReference type="PANTHER" id="PTHR16305:SF28">
    <property type="entry name" value="GUANYLATE CYCLASE DOMAIN-CONTAINING PROTEIN"/>
    <property type="match status" value="1"/>
</dbReference>
<dbReference type="InterPro" id="IPR027417">
    <property type="entry name" value="P-loop_NTPase"/>
</dbReference>
<reference evidence="4 5" key="1">
    <citation type="submission" date="2024-04" db="EMBL/GenBank/DDBJ databases">
        <title>Arthrobacter sp. from Plains bison fecal sample.</title>
        <authorList>
            <person name="Ruzzini A."/>
        </authorList>
    </citation>
    <scope>NUCLEOTIDE SEQUENCE [LARGE SCALE GENOMIC DNA]</scope>
    <source>
        <strain evidence="4 5">EINP1</strain>
    </source>
</reference>
<dbReference type="Pfam" id="PF13191">
    <property type="entry name" value="AAA_16"/>
    <property type="match status" value="1"/>
</dbReference>
<dbReference type="InterPro" id="IPR000792">
    <property type="entry name" value="Tscrpt_reg_LuxR_C"/>
</dbReference>
<dbReference type="CDD" id="cd06170">
    <property type="entry name" value="LuxR_C_like"/>
    <property type="match status" value="1"/>
</dbReference>
<feature type="domain" description="HTH luxR-type" evidence="3">
    <location>
        <begin position="852"/>
        <end position="917"/>
    </location>
</feature>
<evidence type="ECO:0000259" key="3">
    <source>
        <dbReference type="PROSITE" id="PS50043"/>
    </source>
</evidence>
<organism evidence="4 5">
    <name type="scientific">Arthrobacter citreus</name>
    <dbReference type="NCBI Taxonomy" id="1670"/>
    <lineage>
        <taxon>Bacteria</taxon>
        <taxon>Bacillati</taxon>
        <taxon>Actinomycetota</taxon>
        <taxon>Actinomycetes</taxon>
        <taxon>Micrococcales</taxon>
        <taxon>Micrococcaceae</taxon>
        <taxon>Arthrobacter</taxon>
    </lineage>
</organism>
<dbReference type="PRINTS" id="PR00038">
    <property type="entry name" value="HTHLUXR"/>
</dbReference>
<name>A0ABZ2ZU13_9MICC</name>
<dbReference type="PANTHER" id="PTHR16305">
    <property type="entry name" value="TESTICULAR SOLUBLE ADENYLYL CYCLASE"/>
    <property type="match status" value="1"/>
</dbReference>
<dbReference type="InterPro" id="IPR041664">
    <property type="entry name" value="AAA_16"/>
</dbReference>
<evidence type="ECO:0000256" key="2">
    <source>
        <dbReference type="ARBA" id="ARBA00022840"/>
    </source>
</evidence>
<accession>A0ABZ2ZU13</accession>
<dbReference type="InterPro" id="IPR011990">
    <property type="entry name" value="TPR-like_helical_dom_sf"/>
</dbReference>
<keyword evidence="5" id="KW-1185">Reference proteome</keyword>
<dbReference type="RefSeq" id="WP_342022312.1">
    <property type="nucleotide sequence ID" value="NZ_CP151657.1"/>
</dbReference>
<evidence type="ECO:0000313" key="5">
    <source>
        <dbReference type="Proteomes" id="UP001448858"/>
    </source>
</evidence>
<dbReference type="SUPFAM" id="SSF52540">
    <property type="entry name" value="P-loop containing nucleoside triphosphate hydrolases"/>
    <property type="match status" value="1"/>
</dbReference>
<evidence type="ECO:0000313" key="4">
    <source>
        <dbReference type="EMBL" id="WZP14660.1"/>
    </source>
</evidence>
<sequence>MSGLLSSGRSTSALLLGRDKEVQEITSRLLEPGLRGAVIVGAGGMGKSALADHVLERLDGIVSASFIHGSPVLSRMPYGVLSPYLGSAGAEDMESPLAVLRTIRRHFRRISEEGSPQPLLVIDDAQCLDESSCHVLTQLAMSGELRLLVLTRPRARHIHELLSLARDGLLARIDLGALSAGAVHEVCEGVLGGPVLRATSALLATASGGNPLYLKALLAQSRRLGILAEGNGAWFLRGEPDGLDSSVVDLVKGQLAGRSPEERGVLETVALANLLPRSVLVSVCGPAPVHSLMADGLLQPGPGMGELLCLSQPLHAEAIRSLVPTVRSAAIRSRVLAVLDSAEISEPAVPGEEEAWLRRIEWGLDCGDTIPDELLLTAARRANDAARSTLALRFGAAVRGTSHLLAARVETATATVCTGDLAHARVLLEGILESGQPSPAGDDETLNRAVLALARLHLRSGLPGQELEELADAWRAASGELSSRTGGTGEPASGVTRFAELLCSMALMVEGDYSAALARLSSAAEHPMAVPGGSDPRWSAVFHSLLAEIMVSNGQISSALEHSNQALQLIGHLGGRLHAHCGMALVRHAQALLHGGRFAELERLLEAKLDSPAQYLIVYGGTMGVFEGAVEIHQGRLREGLQRLHPAVEALRVSDPEMLLPYALGLAGYASTVVGDHAQTARYAKELRSVGYTGPRPLWLVGQAYAAAAMASSESESGIPERLPERLAEVAEQARTEGYLAAEKDILELCLAVGDLRQAHRLLEVSAAFEGGEAQALHAYAAAVASGSPDRMVAAADEAVRHRKYLIAVESIGHAIRFYGAHGNLRRQRALIQQLRRRRGELAGVTVSYLSPSLHLVRLTRREHEIVDLLLAGASTKDVAAHFTLSQRTVEGHVYRIYVKLGISRRADLEAAYLALEPGASSVALD</sequence>